<dbReference type="Pfam" id="PF03807">
    <property type="entry name" value="F420_oxidored"/>
    <property type="match status" value="1"/>
</dbReference>
<feature type="domain" description="Pyrroline-5-carboxylate reductase catalytic N-terminal" evidence="2">
    <location>
        <begin position="4"/>
        <end position="91"/>
    </location>
</feature>
<dbReference type="GO" id="GO:0008823">
    <property type="term" value="F:cupric reductase (NADH) activity"/>
    <property type="evidence" value="ECO:0007669"/>
    <property type="project" value="TreeGrafter"/>
</dbReference>
<dbReference type="InterPro" id="IPR028939">
    <property type="entry name" value="P5C_Rdtase_cat_N"/>
</dbReference>
<evidence type="ECO:0000313" key="4">
    <source>
        <dbReference type="Proteomes" id="UP000184749"/>
    </source>
</evidence>
<dbReference type="SUPFAM" id="SSF51735">
    <property type="entry name" value="NAD(P)-binding Rossmann-fold domains"/>
    <property type="match status" value="1"/>
</dbReference>
<dbReference type="EMBL" id="CP017101">
    <property type="protein sequence ID" value="APO66753.1"/>
    <property type="molecule type" value="Genomic_DNA"/>
</dbReference>
<organism evidence="3 4">
    <name type="scientific">Rhizobium gallicum</name>
    <dbReference type="NCBI Taxonomy" id="56730"/>
    <lineage>
        <taxon>Bacteria</taxon>
        <taxon>Pseudomonadati</taxon>
        <taxon>Pseudomonadota</taxon>
        <taxon>Alphaproteobacteria</taxon>
        <taxon>Hyphomicrobiales</taxon>
        <taxon>Rhizobiaceae</taxon>
        <taxon>Rhizobium/Agrobacterium group</taxon>
        <taxon>Rhizobium</taxon>
    </lineage>
</organism>
<name>A0A1L5NFR2_9HYPH</name>
<proteinExistence type="predicted"/>
<reference evidence="3 4" key="1">
    <citation type="submission" date="2016-09" db="EMBL/GenBank/DDBJ databases">
        <title>The complete genome sequences of Rhizobium gallicum, symbiovars gallicum and phaseoli, symbionts associated to common bean (Phaseolus vulgaris).</title>
        <authorList>
            <person name="Bustos P."/>
            <person name="Santamaria R.I."/>
            <person name="Perez-Carrascal O.M."/>
            <person name="Juarez S."/>
            <person name="Lozano L."/>
            <person name="Martinez-Flores I."/>
            <person name="Martinez-Romero E."/>
            <person name="Cevallos M."/>
            <person name="Romero D."/>
            <person name="Davila G."/>
            <person name="Gonzalez V."/>
        </authorList>
    </citation>
    <scope>NUCLEOTIDE SEQUENCE [LARGE SCALE GENOMIC DNA]</scope>
    <source>
        <strain evidence="3 4">IE4872</strain>
    </source>
</reference>
<evidence type="ECO:0000313" key="3">
    <source>
        <dbReference type="EMBL" id="APO66753.1"/>
    </source>
</evidence>
<dbReference type="Proteomes" id="UP000184749">
    <property type="component" value="Chromosome"/>
</dbReference>
<accession>A0A1L5NFR2</accession>
<dbReference type="OrthoDB" id="7557417at2"/>
<dbReference type="STRING" id="56730.IE4872_CH01102"/>
<dbReference type="GO" id="GO:0052851">
    <property type="term" value="F:ferric-chelate reductase (NADPH) activity"/>
    <property type="evidence" value="ECO:0007669"/>
    <property type="project" value="TreeGrafter"/>
</dbReference>
<dbReference type="PANTHER" id="PTHR14239">
    <property type="entry name" value="DUDULIN-RELATED"/>
    <property type="match status" value="1"/>
</dbReference>
<evidence type="ECO:0000256" key="1">
    <source>
        <dbReference type="ARBA" id="ARBA00023002"/>
    </source>
</evidence>
<keyword evidence="1" id="KW-0560">Oxidoreductase</keyword>
<dbReference type="Gene3D" id="3.40.50.720">
    <property type="entry name" value="NAD(P)-binding Rossmann-like Domain"/>
    <property type="match status" value="1"/>
</dbReference>
<sequence length="200" mass="21054">MTYSIIGSGSVGMSLVGQFARSGITVGVANSRGRDAVASGLKEHGETVHPLTLEEAVKADVILLAVPFWSHREVAKATANWDGKTIIDVTNAYGVPLSDLGNEPSSSIIAKAMPGARLVKAFNHLPAGILAQDPKTAEGRRVIFLSGDDDGATAEVADLVRKLGYAPVSLGKIAEGGRLVQAQDKSWAPLIFQDFFKKEG</sequence>
<dbReference type="GO" id="GO:0015677">
    <property type="term" value="P:copper ion import"/>
    <property type="evidence" value="ECO:0007669"/>
    <property type="project" value="TreeGrafter"/>
</dbReference>
<dbReference type="InterPro" id="IPR036291">
    <property type="entry name" value="NAD(P)-bd_dom_sf"/>
</dbReference>
<dbReference type="AlphaFoldDB" id="A0A1L5NFR2"/>
<gene>
    <name evidence="3" type="ORF">IE4872_CH01102</name>
</gene>
<evidence type="ECO:0000259" key="2">
    <source>
        <dbReference type="Pfam" id="PF03807"/>
    </source>
</evidence>
<dbReference type="PANTHER" id="PTHR14239:SF0">
    <property type="entry name" value="F420-DEPENDENT NADP REDUCTASE"/>
    <property type="match status" value="1"/>
</dbReference>
<dbReference type="GO" id="GO:0005886">
    <property type="term" value="C:plasma membrane"/>
    <property type="evidence" value="ECO:0007669"/>
    <property type="project" value="TreeGrafter"/>
</dbReference>
<dbReference type="RefSeq" id="WP_074066953.1">
    <property type="nucleotide sequence ID" value="NZ_CP017101.1"/>
</dbReference>
<dbReference type="InterPro" id="IPR051267">
    <property type="entry name" value="STEAP_metalloreductase"/>
</dbReference>
<protein>
    <submittedName>
        <fullName evidence="3">Coenzyme F420-dependent NADP oxidoreductase protein</fullName>
    </submittedName>
</protein>